<dbReference type="GO" id="GO:0016998">
    <property type="term" value="P:cell wall macromolecule catabolic process"/>
    <property type="evidence" value="ECO:0007669"/>
    <property type="project" value="InterPro"/>
</dbReference>
<evidence type="ECO:0000256" key="1">
    <source>
        <dbReference type="ARBA" id="ARBA00010646"/>
    </source>
</evidence>
<dbReference type="PROSITE" id="PS51904">
    <property type="entry name" value="GLYCOSYL_HYDROL_F25_2"/>
    <property type="match status" value="1"/>
</dbReference>
<gene>
    <name evidence="2" type="ORF">IKC_06251</name>
</gene>
<organism evidence="2 3">
    <name type="scientific">Bacillus cereus VD184</name>
    <dbReference type="NCBI Taxonomy" id="1053242"/>
    <lineage>
        <taxon>Bacteria</taxon>
        <taxon>Bacillati</taxon>
        <taxon>Bacillota</taxon>
        <taxon>Bacilli</taxon>
        <taxon>Bacillales</taxon>
        <taxon>Bacillaceae</taxon>
        <taxon>Bacillus</taxon>
        <taxon>Bacillus cereus group</taxon>
    </lineage>
</organism>
<dbReference type="PANTHER" id="PTHR34135">
    <property type="entry name" value="LYSOZYME"/>
    <property type="match status" value="1"/>
</dbReference>
<accession>A0A9W5R0E4</accession>
<reference evidence="2 3" key="1">
    <citation type="submission" date="2012-12" db="EMBL/GenBank/DDBJ databases">
        <title>The Genome Sequence of Bacillus cereus VD184.</title>
        <authorList>
            <consortium name="The Broad Institute Genome Sequencing Platform"/>
            <consortium name="The Broad Institute Genome Sequencing Center for Infectious Disease"/>
            <person name="Feldgarden M."/>
            <person name="Van der Auwera G.A."/>
            <person name="Mahillon J."/>
            <person name="Duprez V."/>
            <person name="Timmery S."/>
            <person name="Mattelet C."/>
            <person name="Dierick K."/>
            <person name="Sun M."/>
            <person name="Yu Z."/>
            <person name="Zhu L."/>
            <person name="Hu X."/>
            <person name="Shank E.B."/>
            <person name="Swiecicka I."/>
            <person name="Hansen B.M."/>
            <person name="Andrup L."/>
            <person name="Walker B."/>
            <person name="Young S.K."/>
            <person name="Zeng Q."/>
            <person name="Gargeya S."/>
            <person name="Fitzgerald M."/>
            <person name="Haas B."/>
            <person name="Abouelleil A."/>
            <person name="Alvarado L."/>
            <person name="Arachchi H.M."/>
            <person name="Berlin A.M."/>
            <person name="Chapman S.B."/>
            <person name="Dewar J."/>
            <person name="Goldberg J."/>
            <person name="Griggs A."/>
            <person name="Gujja S."/>
            <person name="Hansen M."/>
            <person name="Howarth C."/>
            <person name="Imamovic A."/>
            <person name="Larimer J."/>
            <person name="McCowan C."/>
            <person name="Murphy C."/>
            <person name="Neiman D."/>
            <person name="Pearson M."/>
            <person name="Priest M."/>
            <person name="Roberts A."/>
            <person name="Saif S."/>
            <person name="Shea T."/>
            <person name="Sisk P."/>
            <person name="Sykes S."/>
            <person name="Wortman J."/>
            <person name="Nusbaum C."/>
            <person name="Birren B."/>
        </authorList>
    </citation>
    <scope>NUCLEOTIDE SEQUENCE [LARGE SCALE GENOMIC DNA]</scope>
    <source>
        <strain evidence="2 3">VD184</strain>
    </source>
</reference>
<dbReference type="FunFam" id="3.20.20.80:FF:000103">
    <property type="entry name" value="N-acetylmuramoyl-L-alanine amidase"/>
    <property type="match status" value="1"/>
</dbReference>
<sequence length="264" mass="29949">MGHIVDISKWNGSINWAVAAPQLDMAIARVQDGSNYVDPMYNGYVANMKAHVVPFGNYAFCRFVSIQDAKKEAQDFWNRGDKSALFWVADVEVKTMGDMRAGTQAFIDELRRLGAQKVGLYVGHHMYEPFGMAHVNADFVWIPRYGGKKPAYPCEMWQYTETGYVDGIGKCDLNQLIGDKDLAWFTGDTRSAVTSDESKYIVTGGLGLEACTEISKYLLERKWWAKMEFTTNGDAFVQTGGIYEPQLSEFRAWMDGKGWWYEVR</sequence>
<dbReference type="GO" id="GO:0003796">
    <property type="term" value="F:lysozyme activity"/>
    <property type="evidence" value="ECO:0007669"/>
    <property type="project" value="InterPro"/>
</dbReference>
<dbReference type="AlphaFoldDB" id="A0A9W5R0E4"/>
<dbReference type="Gene3D" id="3.20.20.80">
    <property type="entry name" value="Glycosidases"/>
    <property type="match status" value="1"/>
</dbReference>
<dbReference type="GO" id="GO:0009253">
    <property type="term" value="P:peptidoglycan catabolic process"/>
    <property type="evidence" value="ECO:0007669"/>
    <property type="project" value="InterPro"/>
</dbReference>
<dbReference type="RefSeq" id="WP_016124000.1">
    <property type="nucleotide sequence ID" value="NZ_KB976848.1"/>
</dbReference>
<dbReference type="SUPFAM" id="SSF51445">
    <property type="entry name" value="(Trans)glycosidases"/>
    <property type="match status" value="1"/>
</dbReference>
<dbReference type="InterPro" id="IPR002053">
    <property type="entry name" value="Glyco_hydro_25"/>
</dbReference>
<dbReference type="GO" id="GO:0016052">
    <property type="term" value="P:carbohydrate catabolic process"/>
    <property type="evidence" value="ECO:0007669"/>
    <property type="project" value="TreeGrafter"/>
</dbReference>
<dbReference type="Gene3D" id="3.30.70.2030">
    <property type="match status" value="1"/>
</dbReference>
<proteinExistence type="inferred from homology"/>
<dbReference type="Pfam" id="PF01183">
    <property type="entry name" value="Glyco_hydro_25"/>
    <property type="match status" value="1"/>
</dbReference>
<evidence type="ECO:0000313" key="2">
    <source>
        <dbReference type="EMBL" id="EOQ01474.1"/>
    </source>
</evidence>
<comment type="caution">
    <text evidence="2">The sequence shown here is derived from an EMBL/GenBank/DDBJ whole genome shotgun (WGS) entry which is preliminary data.</text>
</comment>
<evidence type="ECO:0000313" key="3">
    <source>
        <dbReference type="Proteomes" id="UP000014028"/>
    </source>
</evidence>
<dbReference type="InterPro" id="IPR017853">
    <property type="entry name" value="GH"/>
</dbReference>
<protein>
    <submittedName>
        <fullName evidence="2">N-acetylmuramoyl-L-alanine amidase</fullName>
    </submittedName>
</protein>
<dbReference type="EMBL" id="AHFK01000108">
    <property type="protein sequence ID" value="EOQ01474.1"/>
    <property type="molecule type" value="Genomic_DNA"/>
</dbReference>
<dbReference type="CDD" id="cd06523">
    <property type="entry name" value="GH25_PlyB-like"/>
    <property type="match status" value="1"/>
</dbReference>
<comment type="similarity">
    <text evidence="1">Belongs to the glycosyl hydrolase 25 family.</text>
</comment>
<name>A0A9W5R0E4_BACCE</name>
<dbReference type="PANTHER" id="PTHR34135:SF1">
    <property type="entry name" value="GLYCOSYL HYDROLASE FAMILY 25"/>
    <property type="match status" value="1"/>
</dbReference>
<dbReference type="Proteomes" id="UP000014028">
    <property type="component" value="Unassembled WGS sequence"/>
</dbReference>